<dbReference type="InterPro" id="IPR003594">
    <property type="entry name" value="HATPase_dom"/>
</dbReference>
<dbReference type="SUPFAM" id="SSF55874">
    <property type="entry name" value="ATPase domain of HSP90 chaperone/DNA topoisomerase II/histidine kinase"/>
    <property type="match status" value="1"/>
</dbReference>
<dbReference type="InterPro" id="IPR050267">
    <property type="entry name" value="Anti-sigma-factor_SerPK"/>
</dbReference>
<keyword evidence="5" id="KW-1185">Reference proteome</keyword>
<keyword evidence="4" id="KW-0067">ATP-binding</keyword>
<evidence type="ECO:0000259" key="3">
    <source>
        <dbReference type="Pfam" id="PF13581"/>
    </source>
</evidence>
<reference evidence="4 5" key="1">
    <citation type="submission" date="2020-03" db="EMBL/GenBank/DDBJ databases">
        <title>Two novel Motilibacter sp.</title>
        <authorList>
            <person name="Liu S."/>
        </authorList>
    </citation>
    <scope>NUCLEOTIDE SEQUENCE [LARGE SCALE GENOMIC DNA]</scope>
    <source>
        <strain evidence="4 5">E257</strain>
    </source>
</reference>
<keyword evidence="1" id="KW-0808">Transferase</keyword>
<keyword evidence="1" id="KW-0418">Kinase</keyword>
<dbReference type="PANTHER" id="PTHR35526:SF3">
    <property type="entry name" value="ANTI-SIGMA-F FACTOR RSBW"/>
    <property type="match status" value="1"/>
</dbReference>
<dbReference type="Pfam" id="PF13581">
    <property type="entry name" value="HATPase_c_2"/>
    <property type="match status" value="1"/>
</dbReference>
<dbReference type="Proteomes" id="UP000800981">
    <property type="component" value="Unassembled WGS sequence"/>
</dbReference>
<sequence length="140" mass="14736">MLEGHAFAVPPGAPHASVDLRPEPRAAREARLWVRSQVPPLGPEAADALDILVSEVVTNAVLHARTRFTVGVTRLDSAVLVTVADHNPQQPEPQVESDSRTSGRGLALLSALSDDWGVASEPDGKCVWFVLASGSGGATR</sequence>
<evidence type="ECO:0000256" key="2">
    <source>
        <dbReference type="SAM" id="MobiDB-lite"/>
    </source>
</evidence>
<evidence type="ECO:0000256" key="1">
    <source>
        <dbReference type="ARBA" id="ARBA00022527"/>
    </source>
</evidence>
<dbReference type="Gene3D" id="3.30.565.10">
    <property type="entry name" value="Histidine kinase-like ATPase, C-terminal domain"/>
    <property type="match status" value="1"/>
</dbReference>
<organism evidence="4 5">
    <name type="scientific">Motilibacter deserti</name>
    <dbReference type="NCBI Taxonomy" id="2714956"/>
    <lineage>
        <taxon>Bacteria</taxon>
        <taxon>Bacillati</taxon>
        <taxon>Actinomycetota</taxon>
        <taxon>Actinomycetes</taxon>
        <taxon>Motilibacterales</taxon>
        <taxon>Motilibacteraceae</taxon>
        <taxon>Motilibacter</taxon>
    </lineage>
</organism>
<evidence type="ECO:0000313" key="4">
    <source>
        <dbReference type="EMBL" id="NHC13766.1"/>
    </source>
</evidence>
<keyword evidence="1" id="KW-0723">Serine/threonine-protein kinase</keyword>
<dbReference type="GO" id="GO:0005524">
    <property type="term" value="F:ATP binding"/>
    <property type="evidence" value="ECO:0007669"/>
    <property type="project" value="UniProtKB-KW"/>
</dbReference>
<proteinExistence type="predicted"/>
<dbReference type="RefSeq" id="WP_166280651.1">
    <property type="nucleotide sequence ID" value="NZ_JAANNP010000003.1"/>
</dbReference>
<comment type="caution">
    <text evidence="4">The sequence shown here is derived from an EMBL/GenBank/DDBJ whole genome shotgun (WGS) entry which is preliminary data.</text>
</comment>
<dbReference type="EMBL" id="JAANNP010000003">
    <property type="protein sequence ID" value="NHC13766.1"/>
    <property type="molecule type" value="Genomic_DNA"/>
</dbReference>
<evidence type="ECO:0000313" key="5">
    <source>
        <dbReference type="Proteomes" id="UP000800981"/>
    </source>
</evidence>
<gene>
    <name evidence="4" type="ORF">G9H71_08230</name>
</gene>
<name>A0ABX0GSB2_9ACTN</name>
<feature type="region of interest" description="Disordered" evidence="2">
    <location>
        <begin position="1"/>
        <end position="22"/>
    </location>
</feature>
<dbReference type="PANTHER" id="PTHR35526">
    <property type="entry name" value="ANTI-SIGMA-F FACTOR RSBW-RELATED"/>
    <property type="match status" value="1"/>
</dbReference>
<accession>A0ABX0GSB2</accession>
<feature type="domain" description="Histidine kinase/HSP90-like ATPase" evidence="3">
    <location>
        <begin position="22"/>
        <end position="130"/>
    </location>
</feature>
<keyword evidence="4" id="KW-0547">Nucleotide-binding</keyword>
<dbReference type="CDD" id="cd16936">
    <property type="entry name" value="HATPase_RsbW-like"/>
    <property type="match status" value="1"/>
</dbReference>
<protein>
    <submittedName>
        <fullName evidence="4">ATP-binding protein</fullName>
    </submittedName>
</protein>
<dbReference type="InterPro" id="IPR036890">
    <property type="entry name" value="HATPase_C_sf"/>
</dbReference>